<dbReference type="Pfam" id="PF04055">
    <property type="entry name" value="Radical_SAM"/>
    <property type="match status" value="1"/>
</dbReference>
<dbReference type="PANTHER" id="PTHR11228">
    <property type="entry name" value="RADICAL SAM DOMAIN PROTEIN"/>
    <property type="match status" value="1"/>
</dbReference>
<evidence type="ECO:0000256" key="2">
    <source>
        <dbReference type="ARBA" id="ARBA00022485"/>
    </source>
</evidence>
<proteinExistence type="predicted"/>
<dbReference type="Pfam" id="PF13186">
    <property type="entry name" value="SPASM"/>
    <property type="match status" value="1"/>
</dbReference>
<dbReference type="SFLD" id="SFLDG01387">
    <property type="entry name" value="BtrN-like_SPASM_domain_contain"/>
    <property type="match status" value="1"/>
</dbReference>
<evidence type="ECO:0000313" key="8">
    <source>
        <dbReference type="EMBL" id="TLE16370.1"/>
    </source>
</evidence>
<dbReference type="Proteomes" id="UP000029920">
    <property type="component" value="Unassembled WGS sequence"/>
</dbReference>
<dbReference type="EMBL" id="JRPC02000007">
    <property type="protein sequence ID" value="TLE16370.1"/>
    <property type="molecule type" value="Genomic_DNA"/>
</dbReference>
<organism evidence="8 9">
    <name type="scientific">Helicobacter apodemus</name>
    <dbReference type="NCBI Taxonomy" id="135569"/>
    <lineage>
        <taxon>Bacteria</taxon>
        <taxon>Pseudomonadati</taxon>
        <taxon>Campylobacterota</taxon>
        <taxon>Epsilonproteobacteria</taxon>
        <taxon>Campylobacterales</taxon>
        <taxon>Helicobacteraceae</taxon>
        <taxon>Helicobacter</taxon>
    </lineage>
</organism>
<dbReference type="GO" id="GO:0051536">
    <property type="term" value="F:iron-sulfur cluster binding"/>
    <property type="evidence" value="ECO:0007669"/>
    <property type="project" value="UniProtKB-KW"/>
</dbReference>
<dbReference type="SUPFAM" id="SSF102114">
    <property type="entry name" value="Radical SAM enzymes"/>
    <property type="match status" value="1"/>
</dbReference>
<keyword evidence="6" id="KW-0411">Iron-sulfur</keyword>
<dbReference type="CDD" id="cd21109">
    <property type="entry name" value="SPASM"/>
    <property type="match status" value="1"/>
</dbReference>
<dbReference type="PROSITE" id="PS51918">
    <property type="entry name" value="RADICAL_SAM"/>
    <property type="match status" value="1"/>
</dbReference>
<dbReference type="GO" id="GO:0046872">
    <property type="term" value="F:metal ion binding"/>
    <property type="evidence" value="ECO:0007669"/>
    <property type="project" value="UniProtKB-KW"/>
</dbReference>
<evidence type="ECO:0000256" key="6">
    <source>
        <dbReference type="ARBA" id="ARBA00023014"/>
    </source>
</evidence>
<dbReference type="PANTHER" id="PTHR11228:SF7">
    <property type="entry name" value="PQQA PEPTIDE CYCLASE"/>
    <property type="match status" value="1"/>
</dbReference>
<dbReference type="InterPro" id="IPR007197">
    <property type="entry name" value="rSAM"/>
</dbReference>
<dbReference type="SFLD" id="SFLDS00029">
    <property type="entry name" value="Radical_SAM"/>
    <property type="match status" value="1"/>
</dbReference>
<dbReference type="CDD" id="cd01335">
    <property type="entry name" value="Radical_SAM"/>
    <property type="match status" value="1"/>
</dbReference>
<accession>A0A4U8UHZ7</accession>
<keyword evidence="4" id="KW-0479">Metal-binding</keyword>
<comment type="cofactor">
    <cofactor evidence="1">
        <name>[4Fe-4S] cluster</name>
        <dbReference type="ChEBI" id="CHEBI:49883"/>
    </cofactor>
</comment>
<dbReference type="InterPro" id="IPR034391">
    <property type="entry name" value="AdoMet-like_SPASM_containing"/>
</dbReference>
<dbReference type="AlphaFoldDB" id="A0A4U8UHZ7"/>
<evidence type="ECO:0000256" key="1">
    <source>
        <dbReference type="ARBA" id="ARBA00001966"/>
    </source>
</evidence>
<dbReference type="InterPro" id="IPR023885">
    <property type="entry name" value="4Fe4S-binding_SPASM_dom"/>
</dbReference>
<dbReference type="GO" id="GO:0003824">
    <property type="term" value="F:catalytic activity"/>
    <property type="evidence" value="ECO:0007669"/>
    <property type="project" value="InterPro"/>
</dbReference>
<evidence type="ECO:0000256" key="5">
    <source>
        <dbReference type="ARBA" id="ARBA00023004"/>
    </source>
</evidence>
<keyword evidence="2" id="KW-0004">4Fe-4S</keyword>
<comment type="caution">
    <text evidence="8">The sequence shown here is derived from an EMBL/GenBank/DDBJ whole genome shotgun (WGS) entry which is preliminary data.</text>
</comment>
<evidence type="ECO:0000313" key="9">
    <source>
        <dbReference type="Proteomes" id="UP000029920"/>
    </source>
</evidence>
<dbReference type="RefSeq" id="WP_138155055.1">
    <property type="nucleotide sequence ID" value="NZ_JRPC02000007.1"/>
</dbReference>
<reference evidence="8 9" key="1">
    <citation type="journal article" date="2014" name="Genome Announc.">
        <title>Draft genome sequences of eight enterohepatic helicobacter species isolated from both laboratory and wild rodents.</title>
        <authorList>
            <person name="Sheh A."/>
            <person name="Shen Z."/>
            <person name="Fox J.G."/>
        </authorList>
    </citation>
    <scope>NUCLEOTIDE SEQUENCE [LARGE SCALE GENOMIC DNA]</scope>
    <source>
        <strain evidence="8 9">MIT-03-7007</strain>
    </source>
</reference>
<feature type="domain" description="Radical SAM core" evidence="7">
    <location>
        <begin position="213"/>
        <end position="441"/>
    </location>
</feature>
<dbReference type="InterPro" id="IPR058240">
    <property type="entry name" value="rSAM_sf"/>
</dbReference>
<evidence type="ECO:0000259" key="7">
    <source>
        <dbReference type="PROSITE" id="PS51918"/>
    </source>
</evidence>
<dbReference type="SFLD" id="SFLDG01067">
    <property type="entry name" value="SPASM/twitch_domain_containing"/>
    <property type="match status" value="1"/>
</dbReference>
<dbReference type="InterPro" id="IPR050377">
    <property type="entry name" value="Radical_SAM_PqqE_MftC-like"/>
</dbReference>
<keyword evidence="3" id="KW-0949">S-adenosyl-L-methionine</keyword>
<gene>
    <name evidence="8" type="ORF">LS72_003690</name>
</gene>
<evidence type="ECO:0000256" key="4">
    <source>
        <dbReference type="ARBA" id="ARBA00022723"/>
    </source>
</evidence>
<evidence type="ECO:0000256" key="3">
    <source>
        <dbReference type="ARBA" id="ARBA00022691"/>
    </source>
</evidence>
<keyword evidence="5" id="KW-0408">Iron</keyword>
<dbReference type="InterPro" id="IPR013785">
    <property type="entry name" value="Aldolase_TIM"/>
</dbReference>
<dbReference type="Gene3D" id="3.20.20.70">
    <property type="entry name" value="Aldolase class I"/>
    <property type="match status" value="1"/>
</dbReference>
<sequence length="532" mass="61665">MQLFILNFKRTGVSNIIETLGLTSLIKTLQDSHQISTLDTNTTIKEYSIPNFFSEELYNILKEVEFINNSNSIVGGGALIVSFNYPLLEQREKDFAKDFFKTALNSKENLYYYPKPNAYTEIDDFALFSLRENITSENLKIESLYRNNLLHRDLRGKLHTLLRKKKNIDSKILSKKFFYESRKLFNCSYAWKALEVSQEQLQYDLIDKIEEFYPAPSEINIAITNECNLKCIMCLLHAKELQKTHKTSFFKQKQILDEKKVYEILEYAGDKGVFNVSFTAAGEVLLDDRIFSFVAFAKNLKIPLISLVTNGTLLEQKGIALLKAGLNRMTISIDGATKETYKKIRGTDLEKVERGVRKCVEYARILNNQGSDIEFEVACVLVFDEMSTQEQKELYLNKWSDCRDVVKRITFNELATFDENGQDRRNNAVIDLHKRSICMFPYQRMMINPYGDVSVCCTMSSSAYHYPFSVGNVYQHGLEEIWRGEGISILRKENLEKNFTEFSICARCNEWAYNDFTQEDTPQAKEKVLYIE</sequence>
<protein>
    <submittedName>
        <fullName evidence="8">Radical SAM protein</fullName>
    </submittedName>
</protein>
<name>A0A4U8UHZ7_9HELI</name>
<keyword evidence="9" id="KW-1185">Reference proteome</keyword>